<organism evidence="2 3">
    <name type="scientific">Tautonia plasticadhaerens</name>
    <dbReference type="NCBI Taxonomy" id="2527974"/>
    <lineage>
        <taxon>Bacteria</taxon>
        <taxon>Pseudomonadati</taxon>
        <taxon>Planctomycetota</taxon>
        <taxon>Planctomycetia</taxon>
        <taxon>Isosphaerales</taxon>
        <taxon>Isosphaeraceae</taxon>
        <taxon>Tautonia</taxon>
    </lineage>
</organism>
<evidence type="ECO:0000313" key="3">
    <source>
        <dbReference type="Proteomes" id="UP000317835"/>
    </source>
</evidence>
<protein>
    <submittedName>
        <fullName evidence="2">Uncharacterized protein</fullName>
    </submittedName>
</protein>
<dbReference type="RefSeq" id="WP_145279523.1">
    <property type="nucleotide sequence ID" value="NZ_CP036427.1"/>
</dbReference>
<name>A0A518HEL4_9BACT</name>
<dbReference type="AlphaFoldDB" id="A0A518HEL4"/>
<keyword evidence="1" id="KW-0732">Signal</keyword>
<feature type="chain" id="PRO_5022164911" evidence="1">
    <location>
        <begin position="22"/>
        <end position="158"/>
    </location>
</feature>
<dbReference type="Proteomes" id="UP000317835">
    <property type="component" value="Plasmid pElP_1"/>
</dbReference>
<dbReference type="EMBL" id="CP036427">
    <property type="protein sequence ID" value="QDV39287.1"/>
    <property type="molecule type" value="Genomic_DNA"/>
</dbReference>
<geneLocation type="plasmid" evidence="3">
    <name>pelp_1</name>
</geneLocation>
<reference evidence="2 3" key="1">
    <citation type="submission" date="2019-02" db="EMBL/GenBank/DDBJ databases">
        <title>Deep-cultivation of Planctomycetes and their phenomic and genomic characterization uncovers novel biology.</title>
        <authorList>
            <person name="Wiegand S."/>
            <person name="Jogler M."/>
            <person name="Boedeker C."/>
            <person name="Pinto D."/>
            <person name="Vollmers J."/>
            <person name="Rivas-Marin E."/>
            <person name="Kohn T."/>
            <person name="Peeters S.H."/>
            <person name="Heuer A."/>
            <person name="Rast P."/>
            <person name="Oberbeckmann S."/>
            <person name="Bunk B."/>
            <person name="Jeske O."/>
            <person name="Meyerdierks A."/>
            <person name="Storesund J.E."/>
            <person name="Kallscheuer N."/>
            <person name="Luecker S."/>
            <person name="Lage O.M."/>
            <person name="Pohl T."/>
            <person name="Merkel B.J."/>
            <person name="Hornburger P."/>
            <person name="Mueller R.-W."/>
            <person name="Bruemmer F."/>
            <person name="Labrenz M."/>
            <person name="Spormann A.M."/>
            <person name="Op den Camp H."/>
            <person name="Overmann J."/>
            <person name="Amann R."/>
            <person name="Jetten M.S.M."/>
            <person name="Mascher T."/>
            <person name="Medema M.H."/>
            <person name="Devos D.P."/>
            <person name="Kaster A.-K."/>
            <person name="Ovreas L."/>
            <person name="Rohde M."/>
            <person name="Galperin M.Y."/>
            <person name="Jogler C."/>
        </authorList>
    </citation>
    <scope>NUCLEOTIDE SEQUENCE [LARGE SCALE GENOMIC DNA]</scope>
    <source>
        <strain evidence="2 3">ElP</strain>
        <plasmid evidence="3">pelp_1</plasmid>
    </source>
</reference>
<feature type="signal peptide" evidence="1">
    <location>
        <begin position="1"/>
        <end position="21"/>
    </location>
</feature>
<keyword evidence="2" id="KW-0614">Plasmid</keyword>
<proteinExistence type="predicted"/>
<keyword evidence="3" id="KW-1185">Reference proteome</keyword>
<gene>
    <name evidence="2" type="ORF">ElP_72510</name>
</gene>
<dbReference type="KEGG" id="tpla:ElP_72510"/>
<sequence length="158" mass="17572" precursor="true">MRTILLAGLLALCGTVATARADDWKDESGTGRGFFPGGPPPWAGHGEPPDWARGRGVWDGHFKHHGGIPPGQAKKLFRPGHGYGGYPPYPPTYHGHQGWIGVPGLDAGYDQWRRDAERSYRRGDIHIQGWQQRPYPYPYVQPGHGDYPPIPSPYGWPR</sequence>
<evidence type="ECO:0000313" key="2">
    <source>
        <dbReference type="EMBL" id="QDV39287.1"/>
    </source>
</evidence>
<evidence type="ECO:0000256" key="1">
    <source>
        <dbReference type="SAM" id="SignalP"/>
    </source>
</evidence>
<accession>A0A518HEL4</accession>